<feature type="compositionally biased region" description="Basic and acidic residues" evidence="1">
    <location>
        <begin position="103"/>
        <end position="115"/>
    </location>
</feature>
<proteinExistence type="predicted"/>
<protein>
    <submittedName>
        <fullName evidence="2">Uncharacterized protein</fullName>
    </submittedName>
</protein>
<name>A0A9N9T795_DIABA</name>
<evidence type="ECO:0000313" key="3">
    <source>
        <dbReference type="Proteomes" id="UP001153709"/>
    </source>
</evidence>
<feature type="region of interest" description="Disordered" evidence="1">
    <location>
        <begin position="18"/>
        <end position="164"/>
    </location>
</feature>
<gene>
    <name evidence="2" type="ORF">DIABBA_LOCUS12875</name>
</gene>
<evidence type="ECO:0000313" key="2">
    <source>
        <dbReference type="EMBL" id="CAG9840207.1"/>
    </source>
</evidence>
<dbReference type="AlphaFoldDB" id="A0A9N9T795"/>
<accession>A0A9N9T795</accession>
<feature type="compositionally biased region" description="Polar residues" evidence="1">
    <location>
        <begin position="86"/>
        <end position="96"/>
    </location>
</feature>
<evidence type="ECO:0000256" key="1">
    <source>
        <dbReference type="SAM" id="MobiDB-lite"/>
    </source>
</evidence>
<dbReference type="EMBL" id="OU898284">
    <property type="protein sequence ID" value="CAG9840207.1"/>
    <property type="molecule type" value="Genomic_DNA"/>
</dbReference>
<dbReference type="OrthoDB" id="9990008at2759"/>
<reference evidence="2" key="1">
    <citation type="submission" date="2022-01" db="EMBL/GenBank/DDBJ databases">
        <authorList>
            <person name="King R."/>
        </authorList>
    </citation>
    <scope>NUCLEOTIDE SEQUENCE</scope>
</reference>
<dbReference type="Proteomes" id="UP001153709">
    <property type="component" value="Chromosome 9"/>
</dbReference>
<keyword evidence="3" id="KW-1185">Reference proteome</keyword>
<sequence length="164" mass="17950">MNKLPISRLLEEYLSIQVQKPQQQHEQYIGPAYDPSRDLSPNLPSCDSSMGDPEQSISSGSSCSTPSNNNHQSCGSEICRPPHGSSGLSQHQTQRPLTPPDLCRPHSSFEQHIPKIEPLQSSTPPESPAASCVEENGTFCKKTSQPEKTSNSSHPIKLFTLDNL</sequence>
<feature type="compositionally biased region" description="Low complexity" evidence="1">
    <location>
        <begin position="56"/>
        <end position="70"/>
    </location>
</feature>
<feature type="compositionally biased region" description="Polar residues" evidence="1">
    <location>
        <begin position="141"/>
        <end position="154"/>
    </location>
</feature>
<organism evidence="2 3">
    <name type="scientific">Diabrotica balteata</name>
    <name type="common">Banded cucumber beetle</name>
    <dbReference type="NCBI Taxonomy" id="107213"/>
    <lineage>
        <taxon>Eukaryota</taxon>
        <taxon>Metazoa</taxon>
        <taxon>Ecdysozoa</taxon>
        <taxon>Arthropoda</taxon>
        <taxon>Hexapoda</taxon>
        <taxon>Insecta</taxon>
        <taxon>Pterygota</taxon>
        <taxon>Neoptera</taxon>
        <taxon>Endopterygota</taxon>
        <taxon>Coleoptera</taxon>
        <taxon>Polyphaga</taxon>
        <taxon>Cucujiformia</taxon>
        <taxon>Chrysomeloidea</taxon>
        <taxon>Chrysomelidae</taxon>
        <taxon>Galerucinae</taxon>
        <taxon>Diabroticina</taxon>
        <taxon>Diabroticites</taxon>
        <taxon>Diabrotica</taxon>
    </lineage>
</organism>